<gene>
    <name evidence="8" type="ORF">PGLA1383_LOCUS18717</name>
</gene>
<dbReference type="PROSITE" id="PS50011">
    <property type="entry name" value="PROTEIN_KINASE_DOM"/>
    <property type="match status" value="1"/>
</dbReference>
<dbReference type="InterPro" id="IPR011009">
    <property type="entry name" value="Kinase-like_dom_sf"/>
</dbReference>
<evidence type="ECO:0000259" key="7">
    <source>
        <dbReference type="PROSITE" id="PS50011"/>
    </source>
</evidence>
<evidence type="ECO:0000256" key="6">
    <source>
        <dbReference type="SAM" id="MobiDB-lite"/>
    </source>
</evidence>
<dbReference type="Proteomes" id="UP000654075">
    <property type="component" value="Unassembled WGS sequence"/>
</dbReference>
<evidence type="ECO:0000256" key="4">
    <source>
        <dbReference type="ARBA" id="ARBA00022777"/>
    </source>
</evidence>
<evidence type="ECO:0000313" key="9">
    <source>
        <dbReference type="Proteomes" id="UP000654075"/>
    </source>
</evidence>
<name>A0A813EPW4_POLGL</name>
<reference evidence="8" key="1">
    <citation type="submission" date="2021-02" db="EMBL/GenBank/DDBJ databases">
        <authorList>
            <person name="Dougan E. K."/>
            <person name="Rhodes N."/>
            <person name="Thang M."/>
            <person name="Chan C."/>
        </authorList>
    </citation>
    <scope>NUCLEOTIDE SEQUENCE</scope>
</reference>
<evidence type="ECO:0000256" key="3">
    <source>
        <dbReference type="ARBA" id="ARBA00022741"/>
    </source>
</evidence>
<evidence type="ECO:0000256" key="2">
    <source>
        <dbReference type="ARBA" id="ARBA00022679"/>
    </source>
</evidence>
<feature type="compositionally biased region" description="Polar residues" evidence="6">
    <location>
        <begin position="206"/>
        <end position="216"/>
    </location>
</feature>
<dbReference type="FunFam" id="1.10.510.10:FF:000624">
    <property type="entry name" value="Mitogen-activated protein kinase"/>
    <property type="match status" value="1"/>
</dbReference>
<organism evidence="8 9">
    <name type="scientific">Polarella glacialis</name>
    <name type="common">Dinoflagellate</name>
    <dbReference type="NCBI Taxonomy" id="89957"/>
    <lineage>
        <taxon>Eukaryota</taxon>
        <taxon>Sar</taxon>
        <taxon>Alveolata</taxon>
        <taxon>Dinophyceae</taxon>
        <taxon>Suessiales</taxon>
        <taxon>Suessiaceae</taxon>
        <taxon>Polarella</taxon>
    </lineage>
</organism>
<evidence type="ECO:0000256" key="1">
    <source>
        <dbReference type="ARBA" id="ARBA00022527"/>
    </source>
</evidence>
<evidence type="ECO:0000313" key="8">
    <source>
        <dbReference type="EMBL" id="CAE8600387.1"/>
    </source>
</evidence>
<dbReference type="PROSITE" id="PS00108">
    <property type="entry name" value="PROTEIN_KINASE_ST"/>
    <property type="match status" value="1"/>
</dbReference>
<dbReference type="InterPro" id="IPR050117">
    <property type="entry name" value="MAPK"/>
</dbReference>
<dbReference type="SMART" id="SM00220">
    <property type="entry name" value="S_TKc"/>
    <property type="match status" value="1"/>
</dbReference>
<dbReference type="SUPFAM" id="SSF56112">
    <property type="entry name" value="Protein kinase-like (PK-like)"/>
    <property type="match status" value="1"/>
</dbReference>
<keyword evidence="3" id="KW-0547">Nucleotide-binding</keyword>
<protein>
    <recommendedName>
        <fullName evidence="7">Protein kinase domain-containing protein</fullName>
    </recommendedName>
</protein>
<keyword evidence="2" id="KW-0808">Transferase</keyword>
<dbReference type="Gene3D" id="1.10.510.10">
    <property type="entry name" value="Transferase(Phosphotransferase) domain 1"/>
    <property type="match status" value="1"/>
</dbReference>
<dbReference type="PANTHER" id="PTHR24055">
    <property type="entry name" value="MITOGEN-ACTIVATED PROTEIN KINASE"/>
    <property type="match status" value="1"/>
</dbReference>
<feature type="non-terminal residue" evidence="8">
    <location>
        <position position="1"/>
    </location>
</feature>
<dbReference type="OrthoDB" id="2158884at2759"/>
<accession>A0A813EPW4</accession>
<feature type="domain" description="Protein kinase" evidence="7">
    <location>
        <begin position="1"/>
        <end position="178"/>
    </location>
</feature>
<dbReference type="AlphaFoldDB" id="A0A813EPW4"/>
<keyword evidence="5" id="KW-0067">ATP-binding</keyword>
<keyword evidence="9" id="KW-1185">Reference proteome</keyword>
<feature type="non-terminal residue" evidence="8">
    <location>
        <position position="268"/>
    </location>
</feature>
<dbReference type="OMA" id="ARNICYG"/>
<dbReference type="GO" id="GO:0005524">
    <property type="term" value="F:ATP binding"/>
    <property type="evidence" value="ECO:0007669"/>
    <property type="project" value="UniProtKB-KW"/>
</dbReference>
<dbReference type="EMBL" id="CAJNNV010012109">
    <property type="protein sequence ID" value="CAE8600387.1"/>
    <property type="molecule type" value="Genomic_DNA"/>
</dbReference>
<feature type="region of interest" description="Disordered" evidence="6">
    <location>
        <begin position="185"/>
        <end position="268"/>
    </location>
</feature>
<proteinExistence type="predicted"/>
<dbReference type="GO" id="GO:0004674">
    <property type="term" value="F:protein serine/threonine kinase activity"/>
    <property type="evidence" value="ECO:0007669"/>
    <property type="project" value="UniProtKB-KW"/>
</dbReference>
<dbReference type="InterPro" id="IPR008271">
    <property type="entry name" value="Ser/Thr_kinase_AS"/>
</dbReference>
<dbReference type="InterPro" id="IPR000719">
    <property type="entry name" value="Prot_kinase_dom"/>
</dbReference>
<sequence>QLFAGLAHIHQYNFFHRDIKPENVLYETERDMVRIADFGEARSLRARPPFTDYVGTRWYRAPECLLRDRTYSSLVDVWASGLIFAELLRGQPLFMGNSSIDQLYKIFTVLGQPDMRDWPEFSRLAEGCCFRVPREAGCGIQRVLPRSSPQAIAMVAEILVLNPRRRPLARKVLENGYFSQLPPLDLERLTAGGGPPTSSEDRPDTYRSQGACSSVAPSAVPEDQPAVRRQPSSLQAATPPLSPRNGFNFGQPPSQRVGSGASFDVDID</sequence>
<comment type="caution">
    <text evidence="8">The sequence shown here is derived from an EMBL/GenBank/DDBJ whole genome shotgun (WGS) entry which is preliminary data.</text>
</comment>
<evidence type="ECO:0000256" key="5">
    <source>
        <dbReference type="ARBA" id="ARBA00022840"/>
    </source>
</evidence>
<keyword evidence="4" id="KW-0418">Kinase</keyword>
<dbReference type="Pfam" id="PF00069">
    <property type="entry name" value="Pkinase"/>
    <property type="match status" value="1"/>
</dbReference>
<keyword evidence="1" id="KW-0723">Serine/threonine-protein kinase</keyword>